<dbReference type="STRING" id="44742.AXF13_14820"/>
<organism evidence="2 3">
    <name type="scientific">Desulfovibrio fairfieldensis</name>
    <dbReference type="NCBI Taxonomy" id="44742"/>
    <lineage>
        <taxon>Bacteria</taxon>
        <taxon>Pseudomonadati</taxon>
        <taxon>Thermodesulfobacteriota</taxon>
        <taxon>Desulfovibrionia</taxon>
        <taxon>Desulfovibrionales</taxon>
        <taxon>Desulfovibrionaceae</taxon>
        <taxon>Desulfovibrio</taxon>
    </lineage>
</organism>
<dbReference type="Proteomes" id="UP000069241">
    <property type="component" value="Chromosome"/>
</dbReference>
<keyword evidence="3" id="KW-1185">Reference proteome</keyword>
<evidence type="ECO:0000259" key="1">
    <source>
        <dbReference type="Pfam" id="PF00535"/>
    </source>
</evidence>
<dbReference type="PANTHER" id="PTHR43179">
    <property type="entry name" value="RHAMNOSYLTRANSFERASE WBBL"/>
    <property type="match status" value="1"/>
</dbReference>
<protein>
    <submittedName>
        <fullName evidence="2">Glycosyl transferase family 2</fullName>
    </submittedName>
</protein>
<dbReference type="SUPFAM" id="SSF53448">
    <property type="entry name" value="Nucleotide-diphospho-sugar transferases"/>
    <property type="match status" value="1"/>
</dbReference>
<sequence length="410" mass="45522">MRVSVIIPAWNLWHMTAACLRSLATHSAGQDLEVLVVDNGSTDATVGELEPLGQSLWGAGFKALRLPENLGFAKACNLGARAAAGELLFFLNNDTTCTPGWLPPLRAAFEDARLGAAGPLLLYPDGTAQHCGISFSPFYKVSHIYEHFPGNHPVLRKKRPLQAITGAALMLRRQVFETCGGFFEGYRNGCEDVDFCFAVRRQGFRLAVIGESVLYHHTSQTPGRFEHDLQNGKLFYQRWRQDVTADMHRLARMDGYELRIGPTLSCRLGLPEVRERELDAAFAGAAFDAASCVAQLEREPLWRGGWLRLMDQLEAQGRGPDALRAGVRALSFFSSPDVQSRLLRLLRKEGLQEQMVEFMHGLEEDRDAKGDSASRRAFVQAARRKAYADGDTALADLLNAWLLGYGKIRN</sequence>
<accession>A0A0X8JM68</accession>
<dbReference type="RefSeq" id="WP_062254390.1">
    <property type="nucleotide sequence ID" value="NZ_CP014229.1"/>
</dbReference>
<dbReference type="KEGG" id="dfi:AXF13_14820"/>
<reference evidence="3" key="1">
    <citation type="submission" date="2016-02" db="EMBL/GenBank/DDBJ databases">
        <authorList>
            <person name="Holder M.E."/>
            <person name="Ajami N.J."/>
            <person name="Petrosino J.F."/>
        </authorList>
    </citation>
    <scope>NUCLEOTIDE SEQUENCE [LARGE SCALE GENOMIC DNA]</scope>
    <source>
        <strain evidence="3">CCUG 45958</strain>
    </source>
</reference>
<evidence type="ECO:0000313" key="3">
    <source>
        <dbReference type="Proteomes" id="UP000069241"/>
    </source>
</evidence>
<keyword evidence="2" id="KW-0808">Transferase</keyword>
<dbReference type="PANTHER" id="PTHR43179:SF7">
    <property type="entry name" value="RHAMNOSYLTRANSFERASE WBBL"/>
    <property type="match status" value="1"/>
</dbReference>
<dbReference type="PROSITE" id="PS51257">
    <property type="entry name" value="PROKAR_LIPOPROTEIN"/>
    <property type="match status" value="1"/>
</dbReference>
<feature type="domain" description="Glycosyltransferase 2-like" evidence="1">
    <location>
        <begin position="4"/>
        <end position="178"/>
    </location>
</feature>
<dbReference type="CDD" id="cd04186">
    <property type="entry name" value="GT_2_like_c"/>
    <property type="match status" value="1"/>
</dbReference>
<dbReference type="Gene3D" id="3.90.550.10">
    <property type="entry name" value="Spore Coat Polysaccharide Biosynthesis Protein SpsA, Chain A"/>
    <property type="match status" value="1"/>
</dbReference>
<dbReference type="GO" id="GO:0016740">
    <property type="term" value="F:transferase activity"/>
    <property type="evidence" value="ECO:0007669"/>
    <property type="project" value="UniProtKB-KW"/>
</dbReference>
<dbReference type="EMBL" id="CP014229">
    <property type="protein sequence ID" value="AMD91297.1"/>
    <property type="molecule type" value="Genomic_DNA"/>
</dbReference>
<gene>
    <name evidence="2" type="ORF">AXF13_14820</name>
</gene>
<dbReference type="AlphaFoldDB" id="A0A0X8JM68"/>
<dbReference type="Pfam" id="PF00535">
    <property type="entry name" value="Glycos_transf_2"/>
    <property type="match status" value="1"/>
</dbReference>
<dbReference type="InterPro" id="IPR001173">
    <property type="entry name" value="Glyco_trans_2-like"/>
</dbReference>
<evidence type="ECO:0000313" key="2">
    <source>
        <dbReference type="EMBL" id="AMD91297.1"/>
    </source>
</evidence>
<name>A0A0X8JM68_9BACT</name>
<dbReference type="InterPro" id="IPR029044">
    <property type="entry name" value="Nucleotide-diphossugar_trans"/>
</dbReference>
<proteinExistence type="predicted"/>